<feature type="site" description="Important for catalysis" evidence="6">
    <location>
        <position position="158"/>
    </location>
</feature>
<gene>
    <name evidence="9" type="ORF">BSZ37_21220</name>
</gene>
<dbReference type="InterPro" id="IPR036291">
    <property type="entry name" value="NAD(P)-bd_dom_sf"/>
</dbReference>
<keyword evidence="10" id="KW-1185">Reference proteome</keyword>
<dbReference type="InterPro" id="IPR006096">
    <property type="entry name" value="Glu/Leu/Phe/Val/Trp_DH_C"/>
</dbReference>
<evidence type="ECO:0000256" key="5">
    <source>
        <dbReference type="PIRSR" id="PIRSR000185-2"/>
    </source>
</evidence>
<dbReference type="PANTHER" id="PTHR11606">
    <property type="entry name" value="GLUTAMATE DEHYDROGENASE"/>
    <property type="match status" value="1"/>
</dbReference>
<accession>A0A271ISH5</accession>
<sequence length="455" mass="48432">MSAPTTLPAPSTQEELNPFAIAQAQFHAAVRYLPDLEPGLIEFLVRPERLITVEFPIETADGRVQNFVGHRVLHSSIRGPGKGGIRFHPDVTADEVRALAAWMTWKCAVVDVPFGGAKGGVCCDPSELTESDLRRITRRFVSQLGDALGPFVDVPAPDVNTNARTMAWVYDTYAMMHPGENNLPVVTGKPVDMGGSLGRAEATGRGVLFACQRALARGVVDGLDSLDGATVAVQGFGNVGATAARLFAEAGARVVAISDVTGGRYNPDGIDIDAALALRDATGFVDGLEDTEPISNDDLLALDVDVLVPAALENQIRADNVDSVRARFVVEGANGPTTPAADRALFERGVPVLPDILCNAGGVTVSYYEWVQNHENEQWDEDTVNAKLLAKMDRATDAVLDAQARINGGLDGLERQRAERGLNGQPLAPVDLRTAAYVLAVGRVAGVALQRGIWP</sequence>
<dbReference type="SUPFAM" id="SSF51735">
    <property type="entry name" value="NAD(P)-binding Rossmann-fold domains"/>
    <property type="match status" value="1"/>
</dbReference>
<dbReference type="PROSITE" id="PS00074">
    <property type="entry name" value="GLFV_DEHYDROGENASE"/>
    <property type="match status" value="1"/>
</dbReference>
<dbReference type="RefSeq" id="WP_095512663.1">
    <property type="nucleotide sequence ID" value="NZ_MQWD01000010.1"/>
</dbReference>
<keyword evidence="5" id="KW-0547">Nucleotide-binding</keyword>
<evidence type="ECO:0000256" key="3">
    <source>
        <dbReference type="PIRNR" id="PIRNR000185"/>
    </source>
</evidence>
<dbReference type="PRINTS" id="PR00082">
    <property type="entry name" value="GLFDHDRGNASE"/>
</dbReference>
<dbReference type="PANTHER" id="PTHR11606:SF13">
    <property type="entry name" value="GLUTAMATE DEHYDROGENASE 1, MITOCHONDRIAL"/>
    <property type="match status" value="1"/>
</dbReference>
<evidence type="ECO:0000313" key="9">
    <source>
        <dbReference type="EMBL" id="PAP74186.1"/>
    </source>
</evidence>
<dbReference type="Gene3D" id="3.40.50.720">
    <property type="entry name" value="NAD(P)-binding Rossmann-like Domain"/>
    <property type="match status" value="1"/>
</dbReference>
<evidence type="ECO:0000256" key="6">
    <source>
        <dbReference type="PIRSR" id="PIRSR000185-3"/>
    </source>
</evidence>
<dbReference type="Proteomes" id="UP000216339">
    <property type="component" value="Unassembled WGS sequence"/>
</dbReference>
<feature type="binding site" evidence="5">
    <location>
        <position position="238"/>
    </location>
    <ligand>
        <name>NAD(+)</name>
        <dbReference type="ChEBI" id="CHEBI:57540"/>
    </ligand>
</feature>
<proteinExistence type="inferred from homology"/>
<reference evidence="9 10" key="1">
    <citation type="submission" date="2016-11" db="EMBL/GenBank/DDBJ databases">
        <title>Study of marine rhodopsin-containing bacteria.</title>
        <authorList>
            <person name="Yoshizawa S."/>
            <person name="Kumagai Y."/>
            <person name="Kogure K."/>
        </authorList>
    </citation>
    <scope>NUCLEOTIDE SEQUENCE [LARGE SCALE GENOMIC DNA]</scope>
    <source>
        <strain evidence="9 10">SAORIC-28</strain>
    </source>
</reference>
<evidence type="ECO:0000256" key="7">
    <source>
        <dbReference type="RuleBase" id="RU004417"/>
    </source>
</evidence>
<feature type="binding site" evidence="5">
    <location>
        <position position="82"/>
    </location>
    <ligand>
        <name>substrate</name>
    </ligand>
</feature>
<dbReference type="Pfam" id="PF00208">
    <property type="entry name" value="ELFV_dehydrog"/>
    <property type="match status" value="1"/>
</dbReference>
<dbReference type="Gene3D" id="3.40.50.10860">
    <property type="entry name" value="Leucine Dehydrogenase, chain A, domain 1"/>
    <property type="match status" value="1"/>
</dbReference>
<dbReference type="SUPFAM" id="SSF53223">
    <property type="entry name" value="Aminoacid dehydrogenase-like, N-terminal domain"/>
    <property type="match status" value="1"/>
</dbReference>
<feature type="binding site" evidence="5">
    <location>
        <position position="203"/>
    </location>
    <ligand>
        <name>NAD(+)</name>
        <dbReference type="ChEBI" id="CHEBI:57540"/>
    </ligand>
</feature>
<comment type="caution">
    <text evidence="9">The sequence shown here is derived from an EMBL/GenBank/DDBJ whole genome shotgun (WGS) entry which is preliminary data.</text>
</comment>
<evidence type="ECO:0000313" key="10">
    <source>
        <dbReference type="Proteomes" id="UP000216339"/>
    </source>
</evidence>
<name>A0A271ISH5_9BACT</name>
<feature type="domain" description="Glutamate/phenylalanine/leucine/valine/L-tryptophan dehydrogenase C-terminal" evidence="8">
    <location>
        <begin position="196"/>
        <end position="452"/>
    </location>
</feature>
<dbReference type="InterPro" id="IPR006095">
    <property type="entry name" value="Glu/Leu/Phe/Val/Trp_DH"/>
</dbReference>
<dbReference type="Pfam" id="PF02812">
    <property type="entry name" value="ELFV_dehydrog_N"/>
    <property type="match status" value="1"/>
</dbReference>
<feature type="active site" description="Proton donor" evidence="4">
    <location>
        <position position="118"/>
    </location>
</feature>
<feature type="binding site" evidence="5">
    <location>
        <position position="106"/>
    </location>
    <ligand>
        <name>substrate</name>
    </ligand>
</feature>
<evidence type="ECO:0000256" key="4">
    <source>
        <dbReference type="PIRSR" id="PIRSR000185-1"/>
    </source>
</evidence>
<dbReference type="CDD" id="cd01076">
    <property type="entry name" value="NAD_bind_1_Glu_DH"/>
    <property type="match status" value="1"/>
</dbReference>
<feature type="binding site" evidence="5">
    <location>
        <position position="366"/>
    </location>
    <ligand>
        <name>substrate</name>
    </ligand>
</feature>
<dbReference type="OrthoDB" id="9803297at2"/>
<keyword evidence="5" id="KW-0520">NAD</keyword>
<dbReference type="InterPro" id="IPR006097">
    <property type="entry name" value="Glu/Leu/Phe/Val/Trp_DH_dimer"/>
</dbReference>
<dbReference type="InterPro" id="IPR046346">
    <property type="entry name" value="Aminoacid_DH-like_N_sf"/>
</dbReference>
<keyword evidence="2 3" id="KW-0560">Oxidoreductase</keyword>
<dbReference type="SMART" id="SM00839">
    <property type="entry name" value="ELFV_dehydrog"/>
    <property type="match status" value="1"/>
</dbReference>
<dbReference type="InterPro" id="IPR014362">
    <property type="entry name" value="Glu_DH"/>
</dbReference>
<evidence type="ECO:0000256" key="1">
    <source>
        <dbReference type="ARBA" id="ARBA00006382"/>
    </source>
</evidence>
<dbReference type="GO" id="GO:0006538">
    <property type="term" value="P:L-glutamate catabolic process"/>
    <property type="evidence" value="ECO:0007669"/>
    <property type="project" value="TreeGrafter"/>
</dbReference>
<dbReference type="AlphaFoldDB" id="A0A271ISH5"/>
<dbReference type="GO" id="GO:0004352">
    <property type="term" value="F:glutamate dehydrogenase (NAD+) activity"/>
    <property type="evidence" value="ECO:0007669"/>
    <property type="project" value="TreeGrafter"/>
</dbReference>
<protein>
    <recommendedName>
        <fullName evidence="3">Glutamate dehydrogenase</fullName>
    </recommendedName>
</protein>
<organism evidence="9 10">
    <name type="scientific">Rubrivirga marina</name>
    <dbReference type="NCBI Taxonomy" id="1196024"/>
    <lineage>
        <taxon>Bacteria</taxon>
        <taxon>Pseudomonadati</taxon>
        <taxon>Rhodothermota</taxon>
        <taxon>Rhodothermia</taxon>
        <taxon>Rhodothermales</taxon>
        <taxon>Rubricoccaceae</taxon>
        <taxon>Rubrivirga</taxon>
    </lineage>
</organism>
<dbReference type="InterPro" id="IPR033922">
    <property type="entry name" value="NAD_bind_Glu_DH"/>
</dbReference>
<dbReference type="PIRSF" id="PIRSF000185">
    <property type="entry name" value="Glu_DH"/>
    <property type="match status" value="1"/>
</dbReference>
<dbReference type="EMBL" id="MQWD01000010">
    <property type="protein sequence ID" value="PAP74186.1"/>
    <property type="molecule type" value="Genomic_DNA"/>
</dbReference>
<dbReference type="InterPro" id="IPR033524">
    <property type="entry name" value="Glu/Leu/Phe/Val_DH_AS"/>
</dbReference>
<dbReference type="GO" id="GO:0000166">
    <property type="term" value="F:nucleotide binding"/>
    <property type="evidence" value="ECO:0007669"/>
    <property type="project" value="UniProtKB-KW"/>
</dbReference>
<evidence type="ECO:0000256" key="2">
    <source>
        <dbReference type="ARBA" id="ARBA00023002"/>
    </source>
</evidence>
<evidence type="ECO:0000259" key="8">
    <source>
        <dbReference type="SMART" id="SM00839"/>
    </source>
</evidence>
<comment type="similarity">
    <text evidence="1 3 7">Belongs to the Glu/Leu/Phe/Val dehydrogenases family.</text>
</comment>